<feature type="DNA-binding region" description="H-T-H motif" evidence="2">
    <location>
        <begin position="30"/>
        <end position="49"/>
    </location>
</feature>
<organism evidence="4 5">
    <name type="scientific">Crossiella equi</name>
    <dbReference type="NCBI Taxonomy" id="130796"/>
    <lineage>
        <taxon>Bacteria</taxon>
        <taxon>Bacillati</taxon>
        <taxon>Actinomycetota</taxon>
        <taxon>Actinomycetes</taxon>
        <taxon>Pseudonocardiales</taxon>
        <taxon>Pseudonocardiaceae</taxon>
        <taxon>Crossiella</taxon>
    </lineage>
</organism>
<evidence type="ECO:0000313" key="4">
    <source>
        <dbReference type="EMBL" id="MBP2476603.1"/>
    </source>
</evidence>
<keyword evidence="5" id="KW-1185">Reference proteome</keyword>
<dbReference type="SUPFAM" id="SSF46689">
    <property type="entry name" value="Homeodomain-like"/>
    <property type="match status" value="1"/>
</dbReference>
<reference evidence="4 5" key="1">
    <citation type="submission" date="2021-03" db="EMBL/GenBank/DDBJ databases">
        <title>Sequencing the genomes of 1000 actinobacteria strains.</title>
        <authorList>
            <person name="Klenk H.-P."/>
        </authorList>
    </citation>
    <scope>NUCLEOTIDE SEQUENCE [LARGE SCALE GENOMIC DNA]</scope>
    <source>
        <strain evidence="4 5">DSM 44580</strain>
    </source>
</reference>
<dbReference type="Pfam" id="PF00440">
    <property type="entry name" value="TetR_N"/>
    <property type="match status" value="1"/>
</dbReference>
<evidence type="ECO:0000256" key="2">
    <source>
        <dbReference type="PROSITE-ProRule" id="PRU00335"/>
    </source>
</evidence>
<dbReference type="InterPro" id="IPR009057">
    <property type="entry name" value="Homeodomain-like_sf"/>
</dbReference>
<dbReference type="InterPro" id="IPR001647">
    <property type="entry name" value="HTH_TetR"/>
</dbReference>
<keyword evidence="1 2" id="KW-0238">DNA-binding</keyword>
<protein>
    <submittedName>
        <fullName evidence="4">DNA-binding transcriptional regulator YbjK</fullName>
    </submittedName>
</protein>
<dbReference type="PROSITE" id="PS50977">
    <property type="entry name" value="HTH_TETR_2"/>
    <property type="match status" value="1"/>
</dbReference>
<dbReference type="Gene3D" id="1.10.357.10">
    <property type="entry name" value="Tetracycline Repressor, domain 2"/>
    <property type="match status" value="1"/>
</dbReference>
<dbReference type="Pfam" id="PF17940">
    <property type="entry name" value="TetR_C_31"/>
    <property type="match status" value="1"/>
</dbReference>
<evidence type="ECO:0000259" key="3">
    <source>
        <dbReference type="PROSITE" id="PS50977"/>
    </source>
</evidence>
<name>A0ABS5AJ51_9PSEU</name>
<sequence>MTTEQAPSRRDQIADAAIEVLAEQGSRGLTHRAVDAKAGIAAGSTSYYFRTRLALLEAVQTRVTERHLELITAMEAAAPKTPKELADLIVATMHATRADPTLITATLELNLEAIRRPELRAGTARARDLFVAWQERMLRSIDNGREPSKDLSQLLATLGTGMMLELLALGDLAPAAFTDAEAQARNFMRLLEHY</sequence>
<feature type="domain" description="HTH tetR-type" evidence="3">
    <location>
        <begin position="7"/>
        <end position="67"/>
    </location>
</feature>
<evidence type="ECO:0000313" key="5">
    <source>
        <dbReference type="Proteomes" id="UP001519363"/>
    </source>
</evidence>
<dbReference type="InterPro" id="IPR041583">
    <property type="entry name" value="TetR_C_31"/>
</dbReference>
<dbReference type="RefSeq" id="WP_086782869.1">
    <property type="nucleotide sequence ID" value="NZ_JAGIOO010000001.1"/>
</dbReference>
<proteinExistence type="predicted"/>
<evidence type="ECO:0000256" key="1">
    <source>
        <dbReference type="ARBA" id="ARBA00023125"/>
    </source>
</evidence>
<dbReference type="EMBL" id="JAGIOO010000001">
    <property type="protein sequence ID" value="MBP2476603.1"/>
    <property type="molecule type" value="Genomic_DNA"/>
</dbReference>
<comment type="caution">
    <text evidence="4">The sequence shown here is derived from an EMBL/GenBank/DDBJ whole genome shotgun (WGS) entry which is preliminary data.</text>
</comment>
<dbReference type="GO" id="GO:0003677">
    <property type="term" value="F:DNA binding"/>
    <property type="evidence" value="ECO:0007669"/>
    <property type="project" value="UniProtKB-KW"/>
</dbReference>
<accession>A0ABS5AJ51</accession>
<dbReference type="Proteomes" id="UP001519363">
    <property type="component" value="Unassembled WGS sequence"/>
</dbReference>
<gene>
    <name evidence="4" type="ORF">JOF53_005475</name>
</gene>